<dbReference type="PANTHER" id="PTHR10953">
    <property type="entry name" value="UBIQUITIN-ACTIVATING ENZYME E1"/>
    <property type="match status" value="1"/>
</dbReference>
<evidence type="ECO:0000313" key="3">
    <source>
        <dbReference type="EMBL" id="RSN77691.1"/>
    </source>
</evidence>
<organism evidence="3 4">
    <name type="scientific">Candidatus Methanodesulfokora washburnensis</name>
    <dbReference type="NCBI Taxonomy" id="2478471"/>
    <lineage>
        <taxon>Archaea</taxon>
        <taxon>Thermoproteota</taxon>
        <taxon>Candidatus Korarchaeia</taxon>
        <taxon>Candidatus Korarchaeia incertae sedis</taxon>
        <taxon>Candidatus Methanodesulfokora</taxon>
    </lineage>
</organism>
<feature type="domain" description="THIF-type NAD/FAD binding fold" evidence="2">
    <location>
        <begin position="24"/>
        <end position="250"/>
    </location>
</feature>
<protein>
    <submittedName>
        <fullName evidence="3">HesA/MoeB/ThiF family protein</fullName>
    </submittedName>
</protein>
<dbReference type="GO" id="GO:0016779">
    <property type="term" value="F:nucleotidyltransferase activity"/>
    <property type="evidence" value="ECO:0007669"/>
    <property type="project" value="TreeGrafter"/>
</dbReference>
<keyword evidence="4" id="KW-1185">Reference proteome</keyword>
<sequence>MSFEHTDNTATEFPDLTDYDLIRYDRQIMIFGKDGQRKLKKAKVLVAGAGGLGFPVSVYLAASGIGELRIVDNDVVELSNLNRQLLHWDKDIGRRKAESAREKLHQINPTIKIRAYDEEITEETLLRIIDGVDAVVDALDNFDTRYLLNRACLKAGIPFFHGAVRGLFGQATTIIPGKTACLRCIFPTPPKKEVFPILGAVAGTIGTILATEVVKYLTGVGNLLENRLLIYDAASMSFDLIEVRRDPSCPECSFLRK</sequence>
<dbReference type="EMBL" id="RCOS01000030">
    <property type="protein sequence ID" value="RSN77691.1"/>
    <property type="molecule type" value="Genomic_DNA"/>
</dbReference>
<dbReference type="Gene3D" id="3.40.50.720">
    <property type="entry name" value="NAD(P)-binding Rossmann-like Domain"/>
    <property type="match status" value="1"/>
</dbReference>
<comment type="similarity">
    <text evidence="1">Belongs to the HesA/MoeB/ThiF family.</text>
</comment>
<comment type="caution">
    <text evidence="3">The sequence shown here is derived from an EMBL/GenBank/DDBJ whole genome shotgun (WGS) entry which is preliminary data.</text>
</comment>
<dbReference type="CDD" id="cd00757">
    <property type="entry name" value="ThiF_MoeB_HesA_family"/>
    <property type="match status" value="1"/>
</dbReference>
<dbReference type="OrthoDB" id="7915at2157"/>
<dbReference type="GO" id="GO:0008641">
    <property type="term" value="F:ubiquitin-like modifier activating enzyme activity"/>
    <property type="evidence" value="ECO:0007669"/>
    <property type="project" value="InterPro"/>
</dbReference>
<proteinExistence type="inferred from homology"/>
<dbReference type="SUPFAM" id="SSF69572">
    <property type="entry name" value="Activating enzymes of the ubiquitin-like proteins"/>
    <property type="match status" value="1"/>
</dbReference>
<dbReference type="GO" id="GO:0005737">
    <property type="term" value="C:cytoplasm"/>
    <property type="evidence" value="ECO:0007669"/>
    <property type="project" value="TreeGrafter"/>
</dbReference>
<dbReference type="RefSeq" id="WP_125670465.1">
    <property type="nucleotide sequence ID" value="NZ_RCOS01000030.1"/>
</dbReference>
<dbReference type="GO" id="GO:0004792">
    <property type="term" value="F:thiosulfate-cyanide sulfurtransferase activity"/>
    <property type="evidence" value="ECO:0007669"/>
    <property type="project" value="TreeGrafter"/>
</dbReference>
<dbReference type="Proteomes" id="UP000277582">
    <property type="component" value="Unassembled WGS sequence"/>
</dbReference>
<evidence type="ECO:0000259" key="2">
    <source>
        <dbReference type="Pfam" id="PF00899"/>
    </source>
</evidence>
<gene>
    <name evidence="3" type="ORF">D6D85_02400</name>
</gene>
<dbReference type="InterPro" id="IPR045886">
    <property type="entry name" value="ThiF/MoeB/HesA"/>
</dbReference>
<reference evidence="3 4" key="1">
    <citation type="submission" date="2018-10" db="EMBL/GenBank/DDBJ databases">
        <title>Co-occurring genomic capacity for anaerobic methane metabolism and dissimilatory sulfite reduction discovered in the Korarchaeota.</title>
        <authorList>
            <person name="Mckay L.J."/>
            <person name="Dlakic M."/>
            <person name="Fields M.W."/>
            <person name="Delmont T.O."/>
            <person name="Eren A.M."/>
            <person name="Jay Z.J."/>
            <person name="Klingelsmith K.B."/>
            <person name="Rusch D.B."/>
            <person name="Inskeep W.P."/>
        </authorList>
    </citation>
    <scope>NUCLEOTIDE SEQUENCE [LARGE SCALE GENOMIC DNA]</scope>
    <source>
        <strain evidence="3 4">MDKW</strain>
    </source>
</reference>
<dbReference type="PANTHER" id="PTHR10953:SF102">
    <property type="entry name" value="ADENYLYLTRANSFERASE AND SULFURTRANSFERASE MOCS3"/>
    <property type="match status" value="1"/>
</dbReference>
<name>A0A3R9PMS2_9CREN</name>
<dbReference type="InterPro" id="IPR035985">
    <property type="entry name" value="Ubiquitin-activating_enz"/>
</dbReference>
<accession>A0A3R9PMS2</accession>
<dbReference type="AlphaFoldDB" id="A0A3R9PMS2"/>
<dbReference type="Pfam" id="PF00899">
    <property type="entry name" value="ThiF"/>
    <property type="match status" value="1"/>
</dbReference>
<evidence type="ECO:0000313" key="4">
    <source>
        <dbReference type="Proteomes" id="UP000277582"/>
    </source>
</evidence>
<dbReference type="InterPro" id="IPR000594">
    <property type="entry name" value="ThiF_NAD_FAD-bd"/>
</dbReference>
<dbReference type="FunFam" id="3.40.50.720:FF:000080">
    <property type="entry name" value="Thiazole biosynthesis adenylyltransferase ThiF"/>
    <property type="match status" value="1"/>
</dbReference>
<evidence type="ECO:0000256" key="1">
    <source>
        <dbReference type="ARBA" id="ARBA00009919"/>
    </source>
</evidence>